<organism evidence="3">
    <name type="scientific">Brachionus koreanus</name>
    <dbReference type="NCBI Taxonomy" id="1199090"/>
    <lineage>
        <taxon>Eukaryota</taxon>
        <taxon>Metazoa</taxon>
        <taxon>Spiralia</taxon>
        <taxon>Gnathifera</taxon>
        <taxon>Rotifera</taxon>
        <taxon>Eurotatoria</taxon>
        <taxon>Monogononta</taxon>
        <taxon>Pseudotrocha</taxon>
        <taxon>Ploima</taxon>
        <taxon>Brachionidae</taxon>
        <taxon>Brachionus</taxon>
    </lineage>
</organism>
<proteinExistence type="evidence at transcript level"/>
<dbReference type="PROSITE" id="PS50030">
    <property type="entry name" value="UBA"/>
    <property type="match status" value="1"/>
</dbReference>
<dbReference type="InterPro" id="IPR013783">
    <property type="entry name" value="Ig-like_fold"/>
</dbReference>
<evidence type="ECO:0000259" key="2">
    <source>
        <dbReference type="PROSITE" id="PS50030"/>
    </source>
</evidence>
<dbReference type="InterPro" id="IPR015940">
    <property type="entry name" value="UBA"/>
</dbReference>
<dbReference type="GO" id="GO:0005776">
    <property type="term" value="C:autophagosome"/>
    <property type="evidence" value="ECO:0007669"/>
    <property type="project" value="UniProtKB-SubCell"/>
</dbReference>
<reference evidence="3" key="1">
    <citation type="submission" date="2020-04" db="EMBL/GenBank/DDBJ databases">
        <title>Genome-wide identification of DNA double-strand break (DSBs) repair genes and transcriptional modulation in response to Benzo[alpha]pyrene in the monogonont rotifer Brachionus spp.</title>
        <authorList>
            <person name="Kim M.-S."/>
            <person name="Lee Y.H."/>
            <person name="Lee J.-S."/>
        </authorList>
    </citation>
    <scope>NUCLEOTIDE SEQUENCE</scope>
</reference>
<dbReference type="GO" id="GO:0000407">
    <property type="term" value="C:phagophore assembly site"/>
    <property type="evidence" value="ECO:0007669"/>
    <property type="project" value="TreeGrafter"/>
</dbReference>
<evidence type="ECO:0000313" key="3">
    <source>
        <dbReference type="EMBL" id="QNH68102.1"/>
    </source>
</evidence>
<dbReference type="GO" id="GO:0043130">
    <property type="term" value="F:ubiquitin binding"/>
    <property type="evidence" value="ECO:0007669"/>
    <property type="project" value="TreeGrafter"/>
</dbReference>
<accession>A0A7G7WNH6</accession>
<dbReference type="SUPFAM" id="SSF54277">
    <property type="entry name" value="CAD &amp; PB1 domains"/>
    <property type="match status" value="1"/>
</dbReference>
<evidence type="ECO:0000256" key="1">
    <source>
        <dbReference type="ARBA" id="ARBA00004419"/>
    </source>
</evidence>
<dbReference type="PANTHER" id="PTHR20930">
    <property type="entry name" value="OVARIAN CARCINOMA ANTIGEN CA125-RELATED"/>
    <property type="match status" value="1"/>
</dbReference>
<dbReference type="CDD" id="cd14947">
    <property type="entry name" value="NBR1_like"/>
    <property type="match status" value="1"/>
</dbReference>
<feature type="domain" description="UBA" evidence="2">
    <location>
        <begin position="411"/>
        <end position="455"/>
    </location>
</feature>
<sequence>MTDSCKTNLDFQTLSSLFEHFKKTYASDDIHIKYLDEENEEVGIERQEDLDFAYQIGLNSTNSILRLYIRNSRNVLLGRQQIKIDFQKTIQAKSKTESELNELKQCNLGFTDMQIKWLENYLENFKKNIYNDIESKINGLFLNKANQSDDKSNFNEKIEILFSKLSEARSKNLNLRASLFEEELQETNAFMAEFVKDYNLPDGSACEPDEKLHKIWVIKNIGKLDWSAENYPVKLVNTNGNIKVETDFVLVNNTKVNQTAVISVELIAPSKPGNYFSEWVLSCNDFQFGPKIWCSICVNDNQKIELSNDDEYDDEFEILPTCFDLSKKWTIESAEEVTIPSSNNLADNLAEEKSLTQGKQVNEEKNSAESPKKNQFANNLSNAFDLMKNAVSNLGSPSFVGTFNVTNDDLSRESQLNELMTRLISMGFANRDQNKRLIIEHDFNLEKIVQYLLEEMDNNWAENR</sequence>
<dbReference type="PANTHER" id="PTHR20930:SF0">
    <property type="entry name" value="PROTEIN ILRUN"/>
    <property type="match status" value="1"/>
</dbReference>
<dbReference type="InterPro" id="IPR032350">
    <property type="entry name" value="Nbr1_FW"/>
</dbReference>
<protein>
    <submittedName>
        <fullName evidence="3">Next to BRCA1 protein</fullName>
    </submittedName>
</protein>
<comment type="subcellular location">
    <subcellularLocation>
        <location evidence="1">Cytoplasmic vesicle</location>
        <location evidence="1">Autophagosome</location>
    </subcellularLocation>
</comment>
<dbReference type="GO" id="GO:0016236">
    <property type="term" value="P:macroautophagy"/>
    <property type="evidence" value="ECO:0007669"/>
    <property type="project" value="TreeGrafter"/>
</dbReference>
<dbReference type="Pfam" id="PF16158">
    <property type="entry name" value="N_BRCA1_IG"/>
    <property type="match status" value="1"/>
</dbReference>
<dbReference type="AlphaFoldDB" id="A0A7G7WNH6"/>
<dbReference type="EMBL" id="MT276015">
    <property type="protein sequence ID" value="QNH68102.1"/>
    <property type="molecule type" value="mRNA"/>
</dbReference>
<dbReference type="Gene3D" id="1.10.8.10">
    <property type="entry name" value="DNA helicase RuvA subunit, C-terminal domain"/>
    <property type="match status" value="1"/>
</dbReference>
<dbReference type="SUPFAM" id="SSF46934">
    <property type="entry name" value="UBA-like"/>
    <property type="match status" value="1"/>
</dbReference>
<dbReference type="Gene3D" id="2.60.40.10">
    <property type="entry name" value="Immunoglobulins"/>
    <property type="match status" value="1"/>
</dbReference>
<dbReference type="Gene3D" id="3.10.20.90">
    <property type="entry name" value="Phosphatidylinositol 3-kinase Catalytic Subunit, Chain A, domain 1"/>
    <property type="match status" value="1"/>
</dbReference>
<dbReference type="InterPro" id="IPR009060">
    <property type="entry name" value="UBA-like_sf"/>
</dbReference>
<name>A0A7G7WNH6_9BILA</name>